<sequence length="233" mass="25768">MAAWTAAARRIMEIRGYSKSYYISAILGIVLGAALLVWPQTSMQTFCYVLGTCSVVLGLVKIVMYFMKDRLANLMQPDLVVGISALAFGIFVLVKSEFVLSFLPFLTGVFLLLGAVIKLQSALDLRHLGLSKWWLILIAGAASLILGILLVVNPFEAARVAVILIGAGLLADGAINLLDMFLIRSLYKKARKTAQESKTIDAEEYYDGPFRDSERVENREQLPQARQKEGRHL</sequence>
<gene>
    <name evidence="3" type="ORF">IAB44_12375</name>
</gene>
<name>A0A9D1EV56_9FIRM</name>
<organism evidence="3 4">
    <name type="scientific">Candidatus Limivivens intestinipullorum</name>
    <dbReference type="NCBI Taxonomy" id="2840858"/>
    <lineage>
        <taxon>Bacteria</taxon>
        <taxon>Bacillati</taxon>
        <taxon>Bacillota</taxon>
        <taxon>Clostridia</taxon>
        <taxon>Lachnospirales</taxon>
        <taxon>Lachnospiraceae</taxon>
        <taxon>Lachnospiraceae incertae sedis</taxon>
        <taxon>Candidatus Limivivens</taxon>
    </lineage>
</organism>
<keyword evidence="2" id="KW-0472">Membrane</keyword>
<dbReference type="PANTHER" id="PTHR34989:SF1">
    <property type="entry name" value="PROTEIN HDED"/>
    <property type="match status" value="1"/>
</dbReference>
<keyword evidence="2" id="KW-0812">Transmembrane</keyword>
<evidence type="ECO:0000256" key="1">
    <source>
        <dbReference type="SAM" id="MobiDB-lite"/>
    </source>
</evidence>
<feature type="transmembrane region" description="Helical" evidence="2">
    <location>
        <begin position="133"/>
        <end position="152"/>
    </location>
</feature>
<feature type="transmembrane region" description="Helical" evidence="2">
    <location>
        <begin position="45"/>
        <end position="67"/>
    </location>
</feature>
<proteinExistence type="predicted"/>
<feature type="region of interest" description="Disordered" evidence="1">
    <location>
        <begin position="211"/>
        <end position="233"/>
    </location>
</feature>
<feature type="transmembrane region" description="Helical" evidence="2">
    <location>
        <begin position="21"/>
        <end position="39"/>
    </location>
</feature>
<dbReference type="EMBL" id="DVIQ01000075">
    <property type="protein sequence ID" value="HIS32321.1"/>
    <property type="molecule type" value="Genomic_DNA"/>
</dbReference>
<dbReference type="Proteomes" id="UP000823935">
    <property type="component" value="Unassembled WGS sequence"/>
</dbReference>
<feature type="transmembrane region" description="Helical" evidence="2">
    <location>
        <begin position="102"/>
        <end position="121"/>
    </location>
</feature>
<comment type="caution">
    <text evidence="3">The sequence shown here is derived from an EMBL/GenBank/DDBJ whole genome shotgun (WGS) entry which is preliminary data.</text>
</comment>
<evidence type="ECO:0000313" key="3">
    <source>
        <dbReference type="EMBL" id="HIS32321.1"/>
    </source>
</evidence>
<dbReference type="AlphaFoldDB" id="A0A9D1EV56"/>
<feature type="transmembrane region" description="Helical" evidence="2">
    <location>
        <begin position="158"/>
        <end position="182"/>
    </location>
</feature>
<feature type="transmembrane region" description="Helical" evidence="2">
    <location>
        <begin position="79"/>
        <end position="96"/>
    </location>
</feature>
<dbReference type="InterPro" id="IPR052712">
    <property type="entry name" value="Acid_resist_chaperone_HdeD"/>
</dbReference>
<reference evidence="3" key="2">
    <citation type="journal article" date="2021" name="PeerJ">
        <title>Extensive microbial diversity within the chicken gut microbiome revealed by metagenomics and culture.</title>
        <authorList>
            <person name="Gilroy R."/>
            <person name="Ravi A."/>
            <person name="Getino M."/>
            <person name="Pursley I."/>
            <person name="Horton D.L."/>
            <person name="Alikhan N.F."/>
            <person name="Baker D."/>
            <person name="Gharbi K."/>
            <person name="Hall N."/>
            <person name="Watson M."/>
            <person name="Adriaenssens E.M."/>
            <person name="Foster-Nyarko E."/>
            <person name="Jarju S."/>
            <person name="Secka A."/>
            <person name="Antonio M."/>
            <person name="Oren A."/>
            <person name="Chaudhuri R.R."/>
            <person name="La Ragione R."/>
            <person name="Hildebrand F."/>
            <person name="Pallen M.J."/>
        </authorList>
    </citation>
    <scope>NUCLEOTIDE SEQUENCE</scope>
    <source>
        <strain evidence="3">CHK190-19873</strain>
    </source>
</reference>
<dbReference type="InterPro" id="IPR005325">
    <property type="entry name" value="DUF308_memb"/>
</dbReference>
<evidence type="ECO:0000313" key="4">
    <source>
        <dbReference type="Proteomes" id="UP000823935"/>
    </source>
</evidence>
<accession>A0A9D1EV56</accession>
<protein>
    <submittedName>
        <fullName evidence="3">DUF308 domain-containing protein</fullName>
    </submittedName>
</protein>
<keyword evidence="2" id="KW-1133">Transmembrane helix</keyword>
<reference evidence="3" key="1">
    <citation type="submission" date="2020-10" db="EMBL/GenBank/DDBJ databases">
        <authorList>
            <person name="Gilroy R."/>
        </authorList>
    </citation>
    <scope>NUCLEOTIDE SEQUENCE</scope>
    <source>
        <strain evidence="3">CHK190-19873</strain>
    </source>
</reference>
<dbReference type="GO" id="GO:0005886">
    <property type="term" value="C:plasma membrane"/>
    <property type="evidence" value="ECO:0007669"/>
    <property type="project" value="TreeGrafter"/>
</dbReference>
<dbReference type="Pfam" id="PF03729">
    <property type="entry name" value="DUF308"/>
    <property type="match status" value="2"/>
</dbReference>
<evidence type="ECO:0000256" key="2">
    <source>
        <dbReference type="SAM" id="Phobius"/>
    </source>
</evidence>
<dbReference type="PANTHER" id="PTHR34989">
    <property type="entry name" value="PROTEIN HDED"/>
    <property type="match status" value="1"/>
</dbReference>